<evidence type="ECO:0000256" key="4">
    <source>
        <dbReference type="ARBA" id="ARBA00022989"/>
    </source>
</evidence>
<accession>A0A932GQ65</accession>
<dbReference type="GO" id="GO:0022857">
    <property type="term" value="F:transmembrane transporter activity"/>
    <property type="evidence" value="ECO:0007669"/>
    <property type="project" value="TreeGrafter"/>
</dbReference>
<evidence type="ECO:0000256" key="6">
    <source>
        <dbReference type="ARBA" id="ARBA00038076"/>
    </source>
</evidence>
<gene>
    <name evidence="10" type="ORF">HYY65_08785</name>
</gene>
<feature type="transmembrane region" description="Helical" evidence="7">
    <location>
        <begin position="334"/>
        <end position="357"/>
    </location>
</feature>
<dbReference type="Pfam" id="PF02687">
    <property type="entry name" value="FtsX"/>
    <property type="match status" value="1"/>
</dbReference>
<evidence type="ECO:0000256" key="7">
    <source>
        <dbReference type="SAM" id="Phobius"/>
    </source>
</evidence>
<comment type="subcellular location">
    <subcellularLocation>
        <location evidence="1">Cell membrane</location>
        <topology evidence="1">Multi-pass membrane protein</topology>
    </subcellularLocation>
</comment>
<keyword evidence="5 7" id="KW-0472">Membrane</keyword>
<keyword evidence="3 7" id="KW-0812">Transmembrane</keyword>
<sequence>MNLLAICRVSYKALGKNRLRTALTMLGVIIGVGSVIAMLAVGQGAKASIQQSIAAIGSNMLVIFPGSVTSGGVRMGAGASSTLTMADMEAIRQESSAVGLVSPVKRGAAQAVYRDQNWFTSIQGVFPEYVQIRDWPLVAGEFFTQQDVDGGTSVVVLGQSVAKNLFAPGEDPVGQILRIRNIPLRIIGVLAAKGQSAFGHQDQDDTVLIPFTTAERRVVGSRFLGTVSSIVVSAVGPLQVTEAQKQITEVLRRRHRIQSEEDDFTVRSLEDIGATAQATASVMTLLLGSIASVSLLVGGIGIMNILLVSVTERTREIGVRMAVGARRRDILKQFLVEAIVLSTTGGLVGILLGVGVAKGISLWAKWPVFITPLSLVMSFGFSGAVGVFFGFYPARKAASLNPIDALRYE</sequence>
<dbReference type="Pfam" id="PF12704">
    <property type="entry name" value="MacB_PCD"/>
    <property type="match status" value="1"/>
</dbReference>
<organism evidence="10 11">
    <name type="scientific">Tectimicrobiota bacterium</name>
    <dbReference type="NCBI Taxonomy" id="2528274"/>
    <lineage>
        <taxon>Bacteria</taxon>
        <taxon>Pseudomonadati</taxon>
        <taxon>Nitrospinota/Tectimicrobiota group</taxon>
        <taxon>Candidatus Tectimicrobiota</taxon>
    </lineage>
</organism>
<protein>
    <submittedName>
        <fullName evidence="10">ABC transporter permease</fullName>
    </submittedName>
</protein>
<dbReference type="EMBL" id="JACPSX010000167">
    <property type="protein sequence ID" value="MBI3015136.1"/>
    <property type="molecule type" value="Genomic_DNA"/>
</dbReference>
<evidence type="ECO:0000256" key="2">
    <source>
        <dbReference type="ARBA" id="ARBA00022475"/>
    </source>
</evidence>
<feature type="domain" description="MacB-like periplasmic core" evidence="9">
    <location>
        <begin position="21"/>
        <end position="249"/>
    </location>
</feature>
<evidence type="ECO:0000313" key="10">
    <source>
        <dbReference type="EMBL" id="MBI3015136.1"/>
    </source>
</evidence>
<name>A0A932GQ65_UNCTE</name>
<comment type="similarity">
    <text evidence="6">Belongs to the ABC-4 integral membrane protein family.</text>
</comment>
<dbReference type="PANTHER" id="PTHR30572">
    <property type="entry name" value="MEMBRANE COMPONENT OF TRANSPORTER-RELATED"/>
    <property type="match status" value="1"/>
</dbReference>
<dbReference type="InterPro" id="IPR025857">
    <property type="entry name" value="MacB_PCD"/>
</dbReference>
<dbReference type="GO" id="GO:0005886">
    <property type="term" value="C:plasma membrane"/>
    <property type="evidence" value="ECO:0007669"/>
    <property type="project" value="UniProtKB-SubCell"/>
</dbReference>
<keyword evidence="2" id="KW-1003">Cell membrane</keyword>
<evidence type="ECO:0000259" key="8">
    <source>
        <dbReference type="Pfam" id="PF02687"/>
    </source>
</evidence>
<evidence type="ECO:0000256" key="5">
    <source>
        <dbReference type="ARBA" id="ARBA00023136"/>
    </source>
</evidence>
<feature type="domain" description="ABC3 transporter permease C-terminal" evidence="8">
    <location>
        <begin position="289"/>
        <end position="402"/>
    </location>
</feature>
<evidence type="ECO:0000313" key="11">
    <source>
        <dbReference type="Proteomes" id="UP000741360"/>
    </source>
</evidence>
<dbReference type="AlphaFoldDB" id="A0A932GQ65"/>
<feature type="transmembrane region" description="Helical" evidence="7">
    <location>
        <begin position="285"/>
        <end position="310"/>
    </location>
</feature>
<reference evidence="10" key="1">
    <citation type="submission" date="2020-07" db="EMBL/GenBank/DDBJ databases">
        <title>Huge and variable diversity of episymbiotic CPR bacteria and DPANN archaea in groundwater ecosystems.</title>
        <authorList>
            <person name="He C.Y."/>
            <person name="Keren R."/>
            <person name="Whittaker M."/>
            <person name="Farag I.F."/>
            <person name="Doudna J."/>
            <person name="Cate J.H.D."/>
            <person name="Banfield J.F."/>
        </authorList>
    </citation>
    <scope>NUCLEOTIDE SEQUENCE</scope>
    <source>
        <strain evidence="10">NC_groundwater_717_Ag_S-0.2um_59_8</strain>
    </source>
</reference>
<feature type="transmembrane region" description="Helical" evidence="7">
    <location>
        <begin position="21"/>
        <end position="42"/>
    </location>
</feature>
<dbReference type="InterPro" id="IPR003838">
    <property type="entry name" value="ABC3_permease_C"/>
</dbReference>
<keyword evidence="4 7" id="KW-1133">Transmembrane helix</keyword>
<feature type="transmembrane region" description="Helical" evidence="7">
    <location>
        <begin position="369"/>
        <end position="392"/>
    </location>
</feature>
<dbReference type="PANTHER" id="PTHR30572:SF4">
    <property type="entry name" value="ABC TRANSPORTER PERMEASE YTRF"/>
    <property type="match status" value="1"/>
</dbReference>
<dbReference type="InterPro" id="IPR050250">
    <property type="entry name" value="Macrolide_Exporter_MacB"/>
</dbReference>
<evidence type="ECO:0000256" key="3">
    <source>
        <dbReference type="ARBA" id="ARBA00022692"/>
    </source>
</evidence>
<proteinExistence type="inferred from homology"/>
<comment type="caution">
    <text evidence="10">The sequence shown here is derived from an EMBL/GenBank/DDBJ whole genome shotgun (WGS) entry which is preliminary data.</text>
</comment>
<evidence type="ECO:0000256" key="1">
    <source>
        <dbReference type="ARBA" id="ARBA00004651"/>
    </source>
</evidence>
<evidence type="ECO:0000259" key="9">
    <source>
        <dbReference type="Pfam" id="PF12704"/>
    </source>
</evidence>
<dbReference type="Proteomes" id="UP000741360">
    <property type="component" value="Unassembled WGS sequence"/>
</dbReference>